<proteinExistence type="predicted"/>
<reference evidence="1 2" key="1">
    <citation type="journal article" date="2013" name="J. Microbiol.">
        <title>Mucilaginibacter ginsenosidivorax sp. nov., with ginsenoside converting activity isolated from sediment.</title>
        <authorList>
            <person name="Kim J.K."/>
            <person name="Choi T.E."/>
            <person name="Liu Q.M."/>
            <person name="Park H.Y."/>
            <person name="Yi T.H."/>
            <person name="Yoon M.H."/>
            <person name="Kim S.C."/>
            <person name="Im W.T."/>
        </authorList>
    </citation>
    <scope>NUCLEOTIDE SEQUENCE [LARGE SCALE GENOMIC DNA]</scope>
    <source>
        <strain evidence="1 2">KHI28</strain>
    </source>
</reference>
<keyword evidence="2" id="KW-1185">Reference proteome</keyword>
<protein>
    <submittedName>
        <fullName evidence="1">Uncharacterized protein</fullName>
    </submittedName>
</protein>
<accession>A0A5B8W6C3</accession>
<dbReference type="EMBL" id="CP042437">
    <property type="protein sequence ID" value="QEC78506.1"/>
    <property type="molecule type" value="Genomic_DNA"/>
</dbReference>
<sequence length="169" mass="19507">MAGDNYYIIRLDFKFYQLYIIWIGDEVDGVLINDDFKVIAFKTEAGLLKYWNEYINGSNTEVTGYDVYKVQQWIINPYPKFDCNEFLNFWNLFTDVAESTKLQFTGDAKEDVSNAVYDKLFNASDGFWADEPSPIFNTAEVDMLADVMQNGIDLLLNNVSVIQDEIILP</sequence>
<name>A0A5B8W6C3_9SPHI</name>
<organism evidence="1 2">
    <name type="scientific">Mucilaginibacter ginsenosidivorax</name>
    <dbReference type="NCBI Taxonomy" id="862126"/>
    <lineage>
        <taxon>Bacteria</taxon>
        <taxon>Pseudomonadati</taxon>
        <taxon>Bacteroidota</taxon>
        <taxon>Sphingobacteriia</taxon>
        <taxon>Sphingobacteriales</taxon>
        <taxon>Sphingobacteriaceae</taxon>
        <taxon>Mucilaginibacter</taxon>
    </lineage>
</organism>
<evidence type="ECO:0000313" key="2">
    <source>
        <dbReference type="Proteomes" id="UP000321362"/>
    </source>
</evidence>
<gene>
    <name evidence="1" type="ORF">FSB76_22080</name>
</gene>
<dbReference type="AlphaFoldDB" id="A0A5B8W6C3"/>
<dbReference type="RefSeq" id="WP_147057208.1">
    <property type="nucleotide sequence ID" value="NZ_CP042437.1"/>
</dbReference>
<dbReference type="Proteomes" id="UP000321362">
    <property type="component" value="Chromosome"/>
</dbReference>
<dbReference type="OrthoDB" id="877253at2"/>
<evidence type="ECO:0000313" key="1">
    <source>
        <dbReference type="EMBL" id="QEC78506.1"/>
    </source>
</evidence>
<dbReference type="KEGG" id="mgk:FSB76_22080"/>